<dbReference type="OrthoDB" id="8807675at2"/>
<keyword evidence="2" id="KW-1185">Reference proteome</keyword>
<accession>I3YGW9</accession>
<organism evidence="1 2">
    <name type="scientific">Thiocystis violascens (strain ATCC 17096 / DSM 198 / 6111)</name>
    <name type="common">Chromatium violascens</name>
    <dbReference type="NCBI Taxonomy" id="765911"/>
    <lineage>
        <taxon>Bacteria</taxon>
        <taxon>Pseudomonadati</taxon>
        <taxon>Pseudomonadota</taxon>
        <taxon>Gammaproteobacteria</taxon>
        <taxon>Chromatiales</taxon>
        <taxon>Chromatiaceae</taxon>
        <taxon>Thiocystis</taxon>
    </lineage>
</organism>
<evidence type="ECO:0000313" key="1">
    <source>
        <dbReference type="EMBL" id="AFL76237.1"/>
    </source>
</evidence>
<sequence>MASSDFLFSGDLYLDRKTDAGASTGYLPPIEAGQIAIEETTELKTIKSKKRDTYGQVRRTVSLKQPSKIKVTLNEVSAEILALALLGTADARSVAAGTVASGAPTEVTLIPGRFVQLPHRHITPHVDVTSPIVIETDETTPVEIPLADVEINHRAGLIRYIGATLTEATACTLTYKHAGESGTRVAGGVKPTIKVGIMMDMKNIVDGESAFLVIDEATLTPTSPVDFMGDDFLSVELEGELVTLSDKTSPYILDLLTGG</sequence>
<dbReference type="AlphaFoldDB" id="I3YGW9"/>
<protein>
    <submittedName>
        <fullName evidence="1">Uncharacterized protein</fullName>
    </submittedName>
</protein>
<gene>
    <name evidence="1" type="ordered locus">Thivi_4435</name>
</gene>
<dbReference type="KEGG" id="tvi:Thivi_4435"/>
<dbReference type="Proteomes" id="UP000006062">
    <property type="component" value="Chromosome"/>
</dbReference>
<dbReference type="RefSeq" id="WP_014780613.1">
    <property type="nucleotide sequence ID" value="NC_018012.1"/>
</dbReference>
<dbReference type="HOGENOM" id="CLU_096743_0_0_6"/>
<proteinExistence type="predicted"/>
<dbReference type="eggNOG" id="ENOG502Z89C">
    <property type="taxonomic scope" value="Bacteria"/>
</dbReference>
<evidence type="ECO:0000313" key="2">
    <source>
        <dbReference type="Proteomes" id="UP000006062"/>
    </source>
</evidence>
<reference evidence="1 2" key="1">
    <citation type="submission" date="2012-06" db="EMBL/GenBank/DDBJ databases">
        <title>Complete sequence of Thiocystis violascens DSM 198.</title>
        <authorList>
            <consortium name="US DOE Joint Genome Institute"/>
            <person name="Lucas S."/>
            <person name="Han J."/>
            <person name="Lapidus A."/>
            <person name="Cheng J.-F."/>
            <person name="Goodwin L."/>
            <person name="Pitluck S."/>
            <person name="Peters L."/>
            <person name="Ovchinnikova G."/>
            <person name="Teshima H."/>
            <person name="Detter J.C."/>
            <person name="Han C."/>
            <person name="Tapia R."/>
            <person name="Land M."/>
            <person name="Hauser L."/>
            <person name="Kyrpides N."/>
            <person name="Ivanova N."/>
            <person name="Pagani I."/>
            <person name="Vogl K."/>
            <person name="Liu Z."/>
            <person name="Frigaard N.-U."/>
            <person name="Bryant D."/>
            <person name="Woyke T."/>
        </authorList>
    </citation>
    <scope>NUCLEOTIDE SEQUENCE [LARGE SCALE GENOMIC DNA]</scope>
    <source>
        <strain evidence="2">ATCC 17096 / DSM 198 / 6111</strain>
    </source>
</reference>
<dbReference type="STRING" id="765911.Thivi_4435"/>
<dbReference type="EMBL" id="CP003154">
    <property type="protein sequence ID" value="AFL76237.1"/>
    <property type="molecule type" value="Genomic_DNA"/>
</dbReference>
<name>I3YGW9_THIV6</name>